<feature type="region of interest" description="Disordered" evidence="1">
    <location>
        <begin position="443"/>
        <end position="519"/>
    </location>
</feature>
<gene>
    <name evidence="2" type="ORF">VKT23_014004</name>
</gene>
<organism evidence="2 3">
    <name type="scientific">Marasmiellus scandens</name>
    <dbReference type="NCBI Taxonomy" id="2682957"/>
    <lineage>
        <taxon>Eukaryota</taxon>
        <taxon>Fungi</taxon>
        <taxon>Dikarya</taxon>
        <taxon>Basidiomycota</taxon>
        <taxon>Agaricomycotina</taxon>
        <taxon>Agaricomycetes</taxon>
        <taxon>Agaricomycetidae</taxon>
        <taxon>Agaricales</taxon>
        <taxon>Marasmiineae</taxon>
        <taxon>Omphalotaceae</taxon>
        <taxon>Marasmiellus</taxon>
    </lineage>
</organism>
<protein>
    <submittedName>
        <fullName evidence="2">Uncharacterized protein</fullName>
    </submittedName>
</protein>
<dbReference type="Proteomes" id="UP001498398">
    <property type="component" value="Unassembled WGS sequence"/>
</dbReference>
<accession>A0ABR1J5C1</accession>
<dbReference type="InterPro" id="IPR046521">
    <property type="entry name" value="DUF6698"/>
</dbReference>
<feature type="compositionally biased region" description="Low complexity" evidence="1">
    <location>
        <begin position="491"/>
        <end position="507"/>
    </location>
</feature>
<evidence type="ECO:0000313" key="2">
    <source>
        <dbReference type="EMBL" id="KAK7447746.1"/>
    </source>
</evidence>
<feature type="compositionally biased region" description="Acidic residues" evidence="1">
    <location>
        <begin position="443"/>
        <end position="459"/>
    </location>
</feature>
<evidence type="ECO:0000256" key="1">
    <source>
        <dbReference type="SAM" id="MobiDB-lite"/>
    </source>
</evidence>
<feature type="compositionally biased region" description="Low complexity" evidence="1">
    <location>
        <begin position="32"/>
        <end position="61"/>
    </location>
</feature>
<sequence length="519" mass="58748">MPSQYGTQRPRRSRSRSPQRRSRRDRSRSHSRSSSSRHSSHPSSNRNRSSSRSSSPPSSGSSRHRRSRDRSSSRPDSRNQERPSERPIISNQEKARQAQHRNLVRRLLGRGGLKGLENADLLSRYTVQAGWVLRGFHLFANVNNIFEHGLRSQGFDIAIANVQLDDNDNEQDDDGVLDDDSLPVDAEYVELYERLLDTVPDLRDTMERFKKDPTGLALFIKKIGTTARSARGTDVSNLKDAVLMYIPQDPLTDTLHPPLPAHAPKSERGFNHEAIAPLLVPWHQYEEYSADPQAFVTQALNKQKPIVTHETSPFFMYDKELYNADDSELGFGRGYLFIRVLRHFLRGPSSVYEDPDASKRKSGRSLAKTYRVKALTPQILAYVACLTRFSLSSKSTWKATDGLFSLRVFYRKVVMMFSDSEDEWVKETMDFLNSEVLGQVDEDVEPEYLDDPNAEEDEETKTIRARREARRLAREKAAEDAARKAAEEEAATQQTSTSTSTASQSEEGNLGSGAMDTST</sequence>
<feature type="compositionally biased region" description="Basic and acidic residues" evidence="1">
    <location>
        <begin position="460"/>
        <end position="487"/>
    </location>
</feature>
<reference evidence="2 3" key="1">
    <citation type="submission" date="2024-01" db="EMBL/GenBank/DDBJ databases">
        <title>A draft genome for the cacao thread blight pathogen Marasmiellus scandens.</title>
        <authorList>
            <person name="Baruah I.K."/>
            <person name="Leung J."/>
            <person name="Bukari Y."/>
            <person name="Amoako-Attah I."/>
            <person name="Meinhardt L.W."/>
            <person name="Bailey B.A."/>
            <person name="Cohen S.P."/>
        </authorList>
    </citation>
    <scope>NUCLEOTIDE SEQUENCE [LARGE SCALE GENOMIC DNA]</scope>
    <source>
        <strain evidence="2 3">GH-19</strain>
    </source>
</reference>
<proteinExistence type="predicted"/>
<dbReference type="EMBL" id="JBANRG010000040">
    <property type="protein sequence ID" value="KAK7447746.1"/>
    <property type="molecule type" value="Genomic_DNA"/>
</dbReference>
<feature type="compositionally biased region" description="Basic and acidic residues" evidence="1">
    <location>
        <begin position="69"/>
        <end position="85"/>
    </location>
</feature>
<feature type="compositionally biased region" description="Basic residues" evidence="1">
    <location>
        <begin position="9"/>
        <end position="31"/>
    </location>
</feature>
<name>A0ABR1J5C1_9AGAR</name>
<dbReference type="Pfam" id="PF20414">
    <property type="entry name" value="DUF6698"/>
    <property type="match status" value="1"/>
</dbReference>
<comment type="caution">
    <text evidence="2">The sequence shown here is derived from an EMBL/GenBank/DDBJ whole genome shotgun (WGS) entry which is preliminary data.</text>
</comment>
<feature type="region of interest" description="Disordered" evidence="1">
    <location>
        <begin position="1"/>
        <end position="99"/>
    </location>
</feature>
<keyword evidence="3" id="KW-1185">Reference proteome</keyword>
<evidence type="ECO:0000313" key="3">
    <source>
        <dbReference type="Proteomes" id="UP001498398"/>
    </source>
</evidence>